<dbReference type="Gene3D" id="1.20.120.1760">
    <property type="match status" value="1"/>
</dbReference>
<dbReference type="InterPro" id="IPR048254">
    <property type="entry name" value="CDP_ALCOHOL_P_TRANSF_CS"/>
</dbReference>
<reference evidence="4 5" key="1">
    <citation type="submission" date="2019-10" db="EMBL/GenBank/DDBJ databases">
        <title>Description of Paenibacillus terricola sp. nov.</title>
        <authorList>
            <person name="Carlier A."/>
            <person name="Qi S."/>
        </authorList>
    </citation>
    <scope>NUCLEOTIDE SEQUENCE [LARGE SCALE GENOMIC DNA]</scope>
    <source>
        <strain evidence="4 5">LMG 31459</strain>
    </source>
</reference>
<evidence type="ECO:0000256" key="1">
    <source>
        <dbReference type="ARBA" id="ARBA00022679"/>
    </source>
</evidence>
<comment type="caution">
    <text evidence="4">The sequence shown here is derived from an EMBL/GenBank/DDBJ whole genome shotgun (WGS) entry which is preliminary data.</text>
</comment>
<comment type="similarity">
    <text evidence="2">Belongs to the CDP-alcohol phosphatidyltransferase class-I family.</text>
</comment>
<dbReference type="InterPro" id="IPR043130">
    <property type="entry name" value="CDP-OH_PTrfase_TM_dom"/>
</dbReference>
<feature type="transmembrane region" description="Helical" evidence="3">
    <location>
        <begin position="142"/>
        <end position="161"/>
    </location>
</feature>
<feature type="transmembrane region" description="Helical" evidence="3">
    <location>
        <begin position="117"/>
        <end position="136"/>
    </location>
</feature>
<dbReference type="Proteomes" id="UP000596857">
    <property type="component" value="Unassembled WGS sequence"/>
</dbReference>
<keyword evidence="3" id="KW-0472">Membrane</keyword>
<dbReference type="Pfam" id="PF01066">
    <property type="entry name" value="CDP-OH_P_transf"/>
    <property type="match status" value="1"/>
</dbReference>
<dbReference type="RefSeq" id="WP_171716192.1">
    <property type="nucleotide sequence ID" value="NZ_WHOB01000016.1"/>
</dbReference>
<proteinExistence type="inferred from homology"/>
<dbReference type="InterPro" id="IPR000462">
    <property type="entry name" value="CDP-OH_P_trans"/>
</dbReference>
<organism evidence="4 5">
    <name type="scientific">Paenibacillus phytohabitans</name>
    <dbReference type="NCBI Taxonomy" id="2654978"/>
    <lineage>
        <taxon>Bacteria</taxon>
        <taxon>Bacillati</taxon>
        <taxon>Bacillota</taxon>
        <taxon>Bacilli</taxon>
        <taxon>Bacillales</taxon>
        <taxon>Paenibacillaceae</taxon>
        <taxon>Paenibacillus</taxon>
    </lineage>
</organism>
<evidence type="ECO:0000313" key="4">
    <source>
        <dbReference type="EMBL" id="NOU78072.1"/>
    </source>
</evidence>
<dbReference type="EMBL" id="WHOB01000016">
    <property type="protein sequence ID" value="NOU78072.1"/>
    <property type="molecule type" value="Genomic_DNA"/>
</dbReference>
<protein>
    <submittedName>
        <fullName evidence="4">Phosphatidylglycerophosphate synthase</fullName>
    </submittedName>
</protein>
<gene>
    <name evidence="4" type="ORF">GC101_04180</name>
</gene>
<evidence type="ECO:0000256" key="3">
    <source>
        <dbReference type="SAM" id="Phobius"/>
    </source>
</evidence>
<feature type="transmembrane region" description="Helical" evidence="3">
    <location>
        <begin position="15"/>
        <end position="42"/>
    </location>
</feature>
<name>A0ABX1YAX4_9BACL</name>
<evidence type="ECO:0000313" key="5">
    <source>
        <dbReference type="Proteomes" id="UP000596857"/>
    </source>
</evidence>
<keyword evidence="1 2" id="KW-0808">Transferase</keyword>
<accession>A0ABX1YAX4</accession>
<dbReference type="PROSITE" id="PS00379">
    <property type="entry name" value="CDP_ALCOHOL_P_TRANSF"/>
    <property type="match status" value="1"/>
</dbReference>
<evidence type="ECO:0000256" key="2">
    <source>
        <dbReference type="RuleBase" id="RU003750"/>
    </source>
</evidence>
<keyword evidence="5" id="KW-1185">Reference proteome</keyword>
<keyword evidence="3" id="KW-0812">Transmembrane</keyword>
<sequence length="177" mass="19258">MKLIPNCITLSRTLLALLLLCLEPLGAGFTAVYILCGITDMLDGPIARKTGTTSSLGAKLDSLADMTLVGAALYTLYPFLGLTPGVLLWIMLIALIRGASMLTALRRFRTYGSIHTYGNKLAGILLFITPLLLPYIHQGVWTAVVCTVATISAVEEFIILLSSSQLQLDRKGLYRRR</sequence>
<keyword evidence="3" id="KW-1133">Transmembrane helix</keyword>